<feature type="compositionally biased region" description="Basic and acidic residues" evidence="1">
    <location>
        <begin position="409"/>
        <end position="418"/>
    </location>
</feature>
<dbReference type="PANTHER" id="PTHR13587">
    <property type="entry name" value="INTEGRATOR COMPLEX SUBUNIT 3"/>
    <property type="match status" value="1"/>
</dbReference>
<evidence type="ECO:0000259" key="2">
    <source>
        <dbReference type="Pfam" id="PF24566"/>
    </source>
</evidence>
<evidence type="ECO:0000256" key="1">
    <source>
        <dbReference type="SAM" id="MobiDB-lite"/>
    </source>
</evidence>
<feature type="compositionally biased region" description="Polar residues" evidence="1">
    <location>
        <begin position="315"/>
        <end position="328"/>
    </location>
</feature>
<sequence>MLSNELGYNRARDIVKERFGQPFHVARTRIDGAWVEARKTRHEAESFLSKLNDEKMVIYRNFCASQENPSLQKSLLKDMQLLADDNRRLFVYLLPDVFTVFSSELTNDPEFMRLIVGTLDPIMLNTLICEIVRGHLNLFRSNDLSPVLTSLQWDSIEQLFFWQLINAHEIPTRRFLPLVRCVDPSKHPEACTNLIQLFKLEKPNYELVRALLSRPKPDDPLSVTALHFWSCPDNHSSLFAEILSEMITVPLSFRSDSASGSTRENRDRRRNGVKNQITPENAVDLSLILTHLDSIRRNCKNMSTEDQPSPPSMSVGGNTRSAGAQSSGVGYRLNGAPGSNTETNTRRGGATGRGAAFGSKGGHSLHNDDPGSAESGTISKSIAAQKKRRSRNSSPVRGGGNTAKTGKRTASDNKERRSMTGGKRGPARAEQESSPKEIVVLDDSLNDEEEDDDDEDKSLEVVVIEEDSGDEQNNDRIRPSKRRKTANRRFNLDD</sequence>
<proteinExistence type="predicted"/>
<dbReference type="OrthoDB" id="2021145at2759"/>
<evidence type="ECO:0000313" key="3">
    <source>
        <dbReference type="EMBL" id="VDP80453.1"/>
    </source>
</evidence>
<dbReference type="EMBL" id="UZAN01044291">
    <property type="protein sequence ID" value="VDP80453.1"/>
    <property type="molecule type" value="Genomic_DNA"/>
</dbReference>
<reference evidence="3 4" key="2">
    <citation type="submission" date="2018-11" db="EMBL/GenBank/DDBJ databases">
        <authorList>
            <consortium name="Pathogen Informatics"/>
        </authorList>
    </citation>
    <scope>NUCLEOTIDE SEQUENCE [LARGE SCALE GENOMIC DNA]</scope>
    <source>
        <strain evidence="3 4">Egypt</strain>
    </source>
</reference>
<feature type="compositionally biased region" description="Acidic residues" evidence="1">
    <location>
        <begin position="444"/>
        <end position="472"/>
    </location>
</feature>
<dbReference type="PANTHER" id="PTHR13587:SF7">
    <property type="entry name" value="INTEGRATOR COMPLEX SUBUNIT 3"/>
    <property type="match status" value="1"/>
</dbReference>
<organism evidence="5">
    <name type="scientific">Echinostoma caproni</name>
    <dbReference type="NCBI Taxonomy" id="27848"/>
    <lineage>
        <taxon>Eukaryota</taxon>
        <taxon>Metazoa</taxon>
        <taxon>Spiralia</taxon>
        <taxon>Lophotrochozoa</taxon>
        <taxon>Platyhelminthes</taxon>
        <taxon>Trematoda</taxon>
        <taxon>Digenea</taxon>
        <taxon>Plagiorchiida</taxon>
        <taxon>Echinostomata</taxon>
        <taxon>Echinostomatoidea</taxon>
        <taxon>Echinostomatidae</taxon>
        <taxon>Echinostoma</taxon>
    </lineage>
</organism>
<evidence type="ECO:0000313" key="5">
    <source>
        <dbReference type="WBParaSite" id="ECPE_0000722001-mRNA-1"/>
    </source>
</evidence>
<keyword evidence="4" id="KW-1185">Reference proteome</keyword>
<dbReference type="WBParaSite" id="ECPE_0000722001-mRNA-1">
    <property type="protein sequence ID" value="ECPE_0000722001-mRNA-1"/>
    <property type="gene ID" value="ECPE_0000722001"/>
</dbReference>
<feature type="region of interest" description="Disordered" evidence="1">
    <location>
        <begin position="255"/>
        <end position="278"/>
    </location>
</feature>
<dbReference type="Pfam" id="PF24566">
    <property type="entry name" value="HEAT_Ints3_C"/>
    <property type="match status" value="1"/>
</dbReference>
<dbReference type="Proteomes" id="UP000272942">
    <property type="component" value="Unassembled WGS sequence"/>
</dbReference>
<feature type="region of interest" description="Disordered" evidence="1">
    <location>
        <begin position="300"/>
        <end position="494"/>
    </location>
</feature>
<dbReference type="InterPro" id="IPR056518">
    <property type="entry name" value="HEAT_Ints3_C"/>
</dbReference>
<gene>
    <name evidence="3" type="ORF">ECPE_LOCUS7204</name>
</gene>
<feature type="domain" description="Ints3-like C-terminal" evidence="2">
    <location>
        <begin position="49"/>
        <end position="303"/>
    </location>
</feature>
<dbReference type="InterPro" id="IPR045334">
    <property type="entry name" value="INTS3"/>
</dbReference>
<protein>
    <submittedName>
        <fullName evidence="5">SOSS complex subunit A homolog</fullName>
    </submittedName>
</protein>
<dbReference type="AlphaFoldDB" id="A0A183AJR9"/>
<name>A0A183AJR9_9TREM</name>
<dbReference type="GO" id="GO:0005737">
    <property type="term" value="C:cytoplasm"/>
    <property type="evidence" value="ECO:0007669"/>
    <property type="project" value="TreeGrafter"/>
</dbReference>
<reference evidence="5" key="1">
    <citation type="submission" date="2016-06" db="UniProtKB">
        <authorList>
            <consortium name="WormBaseParasite"/>
        </authorList>
    </citation>
    <scope>IDENTIFICATION</scope>
</reference>
<accession>A0A183AJR9</accession>
<evidence type="ECO:0000313" key="4">
    <source>
        <dbReference type="Proteomes" id="UP000272942"/>
    </source>
</evidence>